<dbReference type="Gene3D" id="2.60.120.790">
    <property type="match status" value="1"/>
</dbReference>
<evidence type="ECO:0000313" key="3">
    <source>
        <dbReference type="Proteomes" id="UP001515641"/>
    </source>
</evidence>
<feature type="domain" description="DUF5625" evidence="1">
    <location>
        <begin position="31"/>
        <end position="165"/>
    </location>
</feature>
<reference evidence="2 3" key="1">
    <citation type="submission" date="2020-03" db="EMBL/GenBank/DDBJ databases">
        <title>Draft genome sequence of environmentally isolated cultures.</title>
        <authorList>
            <person name="Wilson H.S."/>
            <person name="De Leon M.E."/>
        </authorList>
    </citation>
    <scope>NUCLEOTIDE SEQUENCE [LARGE SCALE GENOMIC DNA]</scope>
    <source>
        <strain evidence="2 3">HSC-31F16</strain>
    </source>
</reference>
<dbReference type="PROSITE" id="PS51257">
    <property type="entry name" value="PROKAR_LIPOPROTEIN"/>
    <property type="match status" value="1"/>
</dbReference>
<gene>
    <name evidence="2" type="ORF">HA052_26660</name>
</gene>
<protein>
    <recommendedName>
        <fullName evidence="1">DUF5625 domain-containing protein</fullName>
    </recommendedName>
</protein>
<proteinExistence type="predicted"/>
<dbReference type="EMBL" id="JAAOMA010000093">
    <property type="protein sequence ID" value="NHR08774.1"/>
    <property type="molecule type" value="Genomic_DNA"/>
</dbReference>
<dbReference type="Pfam" id="PF18539">
    <property type="entry name" value="DUF5625"/>
    <property type="match status" value="1"/>
</dbReference>
<accession>A0ABX0LGT1</accession>
<dbReference type="RefSeq" id="WP_166454371.1">
    <property type="nucleotide sequence ID" value="NZ_JAAOMA010000093.1"/>
</dbReference>
<keyword evidence="3" id="KW-1185">Reference proteome</keyword>
<name>A0ABX0LGT1_9NEIS</name>
<dbReference type="InterPro" id="IPR041008">
    <property type="entry name" value="DUF5625"/>
</dbReference>
<dbReference type="Proteomes" id="UP001515641">
    <property type="component" value="Unassembled WGS sequence"/>
</dbReference>
<evidence type="ECO:0000313" key="2">
    <source>
        <dbReference type="EMBL" id="NHR08774.1"/>
    </source>
</evidence>
<evidence type="ECO:0000259" key="1">
    <source>
        <dbReference type="Pfam" id="PF18539"/>
    </source>
</evidence>
<sequence length="186" mass="20689">MMVETRLLVLLVLAVSGCSVGETKLKPPLNLPVDLSRAGVVAETNFTVDELNVYDFFLEFDYQSGNELDRKRVRKVLGDNALDKTGDPLEPGVTTPVRLEVFKLGKNNMCRVFQKQLSPTLTFWGGDSFGKNIGGKLLFPGTYHLRLENLSANPVYASIKTDFVVGVDRFKTTVSKNMEKVQECLP</sequence>
<comment type="caution">
    <text evidence="2">The sequence shown here is derived from an EMBL/GenBank/DDBJ whole genome shotgun (WGS) entry which is preliminary data.</text>
</comment>
<organism evidence="2 3">
    <name type="scientific">Chromobacterium fluminis</name>
    <dbReference type="NCBI Taxonomy" id="3044269"/>
    <lineage>
        <taxon>Bacteria</taxon>
        <taxon>Pseudomonadati</taxon>
        <taxon>Pseudomonadota</taxon>
        <taxon>Betaproteobacteria</taxon>
        <taxon>Neisseriales</taxon>
        <taxon>Chromobacteriaceae</taxon>
        <taxon>Chromobacterium</taxon>
    </lineage>
</organism>